<dbReference type="InterPro" id="IPR050553">
    <property type="entry name" value="Thioredoxin_ResA/DsbE_sf"/>
</dbReference>
<dbReference type="InterPro" id="IPR013766">
    <property type="entry name" value="Thioredoxin_domain"/>
</dbReference>
<organism evidence="2">
    <name type="scientific">hydrothermal vent metagenome</name>
    <dbReference type="NCBI Taxonomy" id="652676"/>
    <lineage>
        <taxon>unclassified sequences</taxon>
        <taxon>metagenomes</taxon>
        <taxon>ecological metagenomes</taxon>
    </lineage>
</organism>
<accession>A0A3B1AAD6</accession>
<dbReference type="AlphaFoldDB" id="A0A3B1AAD6"/>
<dbReference type="Pfam" id="PF08534">
    <property type="entry name" value="Redoxin"/>
    <property type="match status" value="1"/>
</dbReference>
<evidence type="ECO:0000259" key="1">
    <source>
        <dbReference type="PROSITE" id="PS51352"/>
    </source>
</evidence>
<name>A0A3B1AAD6_9ZZZZ</name>
<gene>
    <name evidence="2" type="ORF">MNBD_GAMMA21-1774</name>
</gene>
<evidence type="ECO:0000313" key="2">
    <source>
        <dbReference type="EMBL" id="VAW90694.1"/>
    </source>
</evidence>
<dbReference type="CDD" id="cd02966">
    <property type="entry name" value="TlpA_like_family"/>
    <property type="match status" value="1"/>
</dbReference>
<dbReference type="InterPro" id="IPR013740">
    <property type="entry name" value="Redoxin"/>
</dbReference>
<dbReference type="PANTHER" id="PTHR42852:SF18">
    <property type="entry name" value="CHROMOSOME UNDETERMINED SCAFFOLD_47, WHOLE GENOME SHOTGUN SEQUENCE"/>
    <property type="match status" value="1"/>
</dbReference>
<proteinExistence type="predicted"/>
<dbReference type="GO" id="GO:0016491">
    <property type="term" value="F:oxidoreductase activity"/>
    <property type="evidence" value="ECO:0007669"/>
    <property type="project" value="InterPro"/>
</dbReference>
<sequence>MRITGWSLIVILVALLSIQFSFAAETTVPNLTFNTVEGDLSLKSLNGQVVYLDFWASWCGPCRKSFPWMNKMQARYGKQGFKIIAVNVDRDQSLAKIFLEKYPANFTIAFDPGGLAAKQFEVKGMPSSYLIDRHGHILSSNIGFTEKEAVIMEELIKTSIK</sequence>
<feature type="domain" description="Thioredoxin" evidence="1">
    <location>
        <begin position="22"/>
        <end position="161"/>
    </location>
</feature>
<dbReference type="InterPro" id="IPR036249">
    <property type="entry name" value="Thioredoxin-like_sf"/>
</dbReference>
<dbReference type="SUPFAM" id="SSF52833">
    <property type="entry name" value="Thioredoxin-like"/>
    <property type="match status" value="1"/>
</dbReference>
<dbReference type="PROSITE" id="PS51352">
    <property type="entry name" value="THIOREDOXIN_2"/>
    <property type="match status" value="1"/>
</dbReference>
<reference evidence="2" key="1">
    <citation type="submission" date="2018-06" db="EMBL/GenBank/DDBJ databases">
        <authorList>
            <person name="Zhirakovskaya E."/>
        </authorList>
    </citation>
    <scope>NUCLEOTIDE SEQUENCE</scope>
</reference>
<protein>
    <submittedName>
        <fullName evidence="2">Thioredoxin family protein</fullName>
    </submittedName>
</protein>
<dbReference type="PANTHER" id="PTHR42852">
    <property type="entry name" value="THIOL:DISULFIDE INTERCHANGE PROTEIN DSBE"/>
    <property type="match status" value="1"/>
</dbReference>
<dbReference type="Gene3D" id="3.40.30.10">
    <property type="entry name" value="Glutaredoxin"/>
    <property type="match status" value="1"/>
</dbReference>
<dbReference type="EMBL" id="UOFR01000003">
    <property type="protein sequence ID" value="VAW90694.1"/>
    <property type="molecule type" value="Genomic_DNA"/>
</dbReference>